<keyword evidence="2" id="KW-0813">Transport</keyword>
<sequence>MSVKNLVFTRIDDRLIHGQVMTAWIHQFPECAHIMVVDDQVSKDPFMTKMFQLLLPEGTTIETLSVDDAAPKLKEGLPQQTILLVKFPLTIKRLVDAGVDIDFVNIGGMGMSAGRKKFYKNIAASPEEREIFKELVAKGVKVEIRIVPANNAVSVEGLLKK</sequence>
<dbReference type="InterPro" id="IPR004720">
    <property type="entry name" value="PTS_IIB_sorbose-sp"/>
</dbReference>
<keyword evidence="4 9" id="KW-0762">Sugar transport</keyword>
<comment type="caution">
    <text evidence="9">The sequence shown here is derived from an EMBL/GenBank/DDBJ whole genome shotgun (WGS) entry which is preliminary data.</text>
</comment>
<keyword evidence="10" id="KW-1185">Reference proteome</keyword>
<proteinExistence type="predicted"/>
<evidence type="ECO:0000313" key="10">
    <source>
        <dbReference type="Proteomes" id="UP001204320"/>
    </source>
</evidence>
<organism evidence="9 10">
    <name type="scientific">Tractidigestivibacter montrealensis</name>
    <dbReference type="NCBI Taxonomy" id="2972466"/>
    <lineage>
        <taxon>Bacteria</taxon>
        <taxon>Bacillati</taxon>
        <taxon>Actinomycetota</taxon>
        <taxon>Coriobacteriia</taxon>
        <taxon>Coriobacteriales</taxon>
        <taxon>Atopobiaceae</taxon>
        <taxon>Tractidigestivibacter</taxon>
    </lineage>
</organism>
<reference evidence="9 10" key="1">
    <citation type="submission" date="2022-08" db="EMBL/GenBank/DDBJ databases">
        <title>Tractidigestivibacter montrealensis type strain KD21.</title>
        <authorList>
            <person name="Diop K."/>
            <person name="Richard C."/>
            <person name="Routy B."/>
        </authorList>
    </citation>
    <scope>NUCLEOTIDE SEQUENCE [LARGE SCALE GENOMIC DNA]</scope>
    <source>
        <strain evidence="9 10">KD21</strain>
    </source>
</reference>
<dbReference type="SUPFAM" id="SSF52728">
    <property type="entry name" value="PTS IIb component"/>
    <property type="match status" value="1"/>
</dbReference>
<evidence type="ECO:0000256" key="6">
    <source>
        <dbReference type="ARBA" id="ARBA00022683"/>
    </source>
</evidence>
<evidence type="ECO:0000256" key="1">
    <source>
        <dbReference type="ARBA" id="ARBA00004496"/>
    </source>
</evidence>
<evidence type="ECO:0000256" key="4">
    <source>
        <dbReference type="ARBA" id="ARBA00022597"/>
    </source>
</evidence>
<dbReference type="Pfam" id="PF03830">
    <property type="entry name" value="PTSIIB_sorb"/>
    <property type="match status" value="1"/>
</dbReference>
<protein>
    <submittedName>
        <fullName evidence="9">PTS sugar transporter subunit IIB</fullName>
    </submittedName>
</protein>
<keyword evidence="5" id="KW-0808">Transferase</keyword>
<evidence type="ECO:0000313" key="9">
    <source>
        <dbReference type="EMBL" id="MCR9036300.1"/>
    </source>
</evidence>
<keyword evidence="3" id="KW-0963">Cytoplasm</keyword>
<dbReference type="RefSeq" id="WP_052009891.1">
    <property type="nucleotide sequence ID" value="NZ_JANSKA010000003.1"/>
</dbReference>
<feature type="domain" description="PTS EIIB type-4" evidence="8">
    <location>
        <begin position="2"/>
        <end position="161"/>
    </location>
</feature>
<dbReference type="PROSITE" id="PS51101">
    <property type="entry name" value="PTS_EIIB_TYPE_4"/>
    <property type="match status" value="1"/>
</dbReference>
<dbReference type="EMBL" id="JANSKA010000003">
    <property type="protein sequence ID" value="MCR9036300.1"/>
    <property type="molecule type" value="Genomic_DNA"/>
</dbReference>
<comment type="subcellular location">
    <subcellularLocation>
        <location evidence="1">Cytoplasm</location>
    </subcellularLocation>
</comment>
<evidence type="ECO:0000256" key="2">
    <source>
        <dbReference type="ARBA" id="ARBA00022448"/>
    </source>
</evidence>
<accession>A0ABT1Z7V2</accession>
<dbReference type="InterPro" id="IPR036667">
    <property type="entry name" value="PTS_IIB_sorbose-sp_sf"/>
</dbReference>
<dbReference type="Gene3D" id="3.40.35.10">
    <property type="entry name" value="Phosphotransferase system, sorbose subfamily IIB component"/>
    <property type="match status" value="1"/>
</dbReference>
<evidence type="ECO:0000256" key="7">
    <source>
        <dbReference type="ARBA" id="ARBA00022777"/>
    </source>
</evidence>
<gene>
    <name evidence="9" type="ORF">NVS32_04975</name>
</gene>
<keyword evidence="6" id="KW-0598">Phosphotransferase system</keyword>
<evidence type="ECO:0000256" key="5">
    <source>
        <dbReference type="ARBA" id="ARBA00022679"/>
    </source>
</evidence>
<keyword evidence="7" id="KW-0418">Kinase</keyword>
<dbReference type="Proteomes" id="UP001204320">
    <property type="component" value="Unassembled WGS sequence"/>
</dbReference>
<evidence type="ECO:0000256" key="3">
    <source>
        <dbReference type="ARBA" id="ARBA00022490"/>
    </source>
</evidence>
<evidence type="ECO:0000259" key="8">
    <source>
        <dbReference type="PROSITE" id="PS51101"/>
    </source>
</evidence>
<name>A0ABT1Z7V2_9ACTN</name>